<evidence type="ECO:0000256" key="5">
    <source>
        <dbReference type="ARBA" id="ARBA00022989"/>
    </source>
</evidence>
<evidence type="ECO:0000256" key="3">
    <source>
        <dbReference type="ARBA" id="ARBA00022475"/>
    </source>
</evidence>
<dbReference type="Proteomes" id="UP000272888">
    <property type="component" value="Unassembled WGS sequence"/>
</dbReference>
<gene>
    <name evidence="8" type="ORF">D7V93_29770</name>
</gene>
<comment type="caution">
    <text evidence="8">The sequence shown here is derived from an EMBL/GenBank/DDBJ whole genome shotgun (WGS) entry which is preliminary data.</text>
</comment>
<evidence type="ECO:0000256" key="6">
    <source>
        <dbReference type="ARBA" id="ARBA00023136"/>
    </source>
</evidence>
<keyword evidence="4 7" id="KW-0812">Transmembrane</keyword>
<dbReference type="PANTHER" id="PTHR33452:SF4">
    <property type="entry name" value="BLL4328 PROTEIN"/>
    <property type="match status" value="1"/>
</dbReference>
<comment type="subcellular location">
    <subcellularLocation>
        <location evidence="1">Cell membrane</location>
        <topology evidence="1">Multi-pass membrane protein</topology>
    </subcellularLocation>
</comment>
<dbReference type="EMBL" id="RAWB01000400">
    <property type="protein sequence ID" value="RKH51065.1"/>
    <property type="molecule type" value="Genomic_DNA"/>
</dbReference>
<comment type="similarity">
    <text evidence="2">Belongs to the DoxX family.</text>
</comment>
<evidence type="ECO:0000256" key="2">
    <source>
        <dbReference type="ARBA" id="ARBA00006679"/>
    </source>
</evidence>
<sequence length="138" mass="14622">MGFLRPHAERIYALLRIMTGFMFMFHGMQKLFGMFGGVPPGAPAFVIYVAGGIEFVGGVLILIGLFTSPAAFLASGTMAAAFFMGHVIPAKGNILPIVNQGELAALYCFVFLYISAHGSGIWSVDAARRGTTSRAVSA</sequence>
<feature type="transmembrane region" description="Helical" evidence="7">
    <location>
        <begin position="44"/>
        <end position="63"/>
    </location>
</feature>
<keyword evidence="9" id="KW-1185">Reference proteome</keyword>
<reference evidence="9" key="1">
    <citation type="submission" date="2018-09" db="EMBL/GenBank/DDBJ databases">
        <authorList>
            <person name="Livingstone P.G."/>
            <person name="Whitworth D.E."/>
        </authorList>
    </citation>
    <scope>NUCLEOTIDE SEQUENCE [LARGE SCALE GENOMIC DNA]</scope>
    <source>
        <strain evidence="9">CA051B</strain>
    </source>
</reference>
<feature type="transmembrane region" description="Helical" evidence="7">
    <location>
        <begin position="104"/>
        <end position="124"/>
    </location>
</feature>
<name>A0A3A8PBZ1_9BACT</name>
<keyword evidence="6 7" id="KW-0472">Membrane</keyword>
<keyword evidence="3" id="KW-1003">Cell membrane</keyword>
<keyword evidence="5 7" id="KW-1133">Transmembrane helix</keyword>
<dbReference type="PANTHER" id="PTHR33452">
    <property type="entry name" value="OXIDOREDUCTASE CATD-RELATED"/>
    <property type="match status" value="1"/>
</dbReference>
<feature type="transmembrane region" description="Helical" evidence="7">
    <location>
        <begin position="12"/>
        <end position="32"/>
    </location>
</feature>
<evidence type="ECO:0000256" key="1">
    <source>
        <dbReference type="ARBA" id="ARBA00004651"/>
    </source>
</evidence>
<dbReference type="AlphaFoldDB" id="A0A3A8PBZ1"/>
<evidence type="ECO:0000256" key="7">
    <source>
        <dbReference type="SAM" id="Phobius"/>
    </source>
</evidence>
<dbReference type="Pfam" id="PF07681">
    <property type="entry name" value="DoxX"/>
    <property type="match status" value="1"/>
</dbReference>
<evidence type="ECO:0000256" key="4">
    <source>
        <dbReference type="ARBA" id="ARBA00022692"/>
    </source>
</evidence>
<proteinExistence type="inferred from homology"/>
<feature type="transmembrane region" description="Helical" evidence="7">
    <location>
        <begin position="70"/>
        <end position="89"/>
    </location>
</feature>
<organism evidence="8 9">
    <name type="scientific">Corallococcus llansteffanensis</name>
    <dbReference type="NCBI Taxonomy" id="2316731"/>
    <lineage>
        <taxon>Bacteria</taxon>
        <taxon>Pseudomonadati</taxon>
        <taxon>Myxococcota</taxon>
        <taxon>Myxococcia</taxon>
        <taxon>Myxococcales</taxon>
        <taxon>Cystobacterineae</taxon>
        <taxon>Myxococcaceae</taxon>
        <taxon>Corallococcus</taxon>
    </lineage>
</organism>
<dbReference type="RefSeq" id="WP_120646608.1">
    <property type="nucleotide sequence ID" value="NZ_RAWB01000400.1"/>
</dbReference>
<evidence type="ECO:0000313" key="9">
    <source>
        <dbReference type="Proteomes" id="UP000272888"/>
    </source>
</evidence>
<accession>A0A3A8PBZ1</accession>
<dbReference type="InterPro" id="IPR051907">
    <property type="entry name" value="DoxX-like_oxidoreductase"/>
</dbReference>
<protein>
    <submittedName>
        <fullName evidence="8">DoxX family protein</fullName>
    </submittedName>
</protein>
<dbReference type="InterPro" id="IPR032808">
    <property type="entry name" value="DoxX"/>
</dbReference>
<dbReference type="GO" id="GO:0005886">
    <property type="term" value="C:plasma membrane"/>
    <property type="evidence" value="ECO:0007669"/>
    <property type="project" value="UniProtKB-SubCell"/>
</dbReference>
<evidence type="ECO:0000313" key="8">
    <source>
        <dbReference type="EMBL" id="RKH51065.1"/>
    </source>
</evidence>